<protein>
    <submittedName>
        <fullName evidence="2">Acetyltransferase, GNAT family</fullName>
    </submittedName>
</protein>
<dbReference type="SUPFAM" id="SSF55729">
    <property type="entry name" value="Acyl-CoA N-acyltransferases (Nat)"/>
    <property type="match status" value="1"/>
</dbReference>
<accession>Q489X6</accession>
<evidence type="ECO:0000259" key="1">
    <source>
        <dbReference type="PROSITE" id="PS51186"/>
    </source>
</evidence>
<dbReference type="EMBL" id="CP000083">
    <property type="protein sequence ID" value="AAZ25462.1"/>
    <property type="molecule type" value="Genomic_DNA"/>
</dbReference>
<dbReference type="CDD" id="cd04301">
    <property type="entry name" value="NAT_SF"/>
    <property type="match status" value="1"/>
</dbReference>
<dbReference type="HOGENOM" id="CLU_013985_34_9_6"/>
<organism evidence="2 3">
    <name type="scientific">Colwellia psychrerythraea (strain 34H / ATCC BAA-681)</name>
    <name type="common">Vibrio psychroerythus</name>
    <dbReference type="NCBI Taxonomy" id="167879"/>
    <lineage>
        <taxon>Bacteria</taxon>
        <taxon>Pseudomonadati</taxon>
        <taxon>Pseudomonadota</taxon>
        <taxon>Gammaproteobacteria</taxon>
        <taxon>Alteromonadales</taxon>
        <taxon>Colwelliaceae</taxon>
        <taxon>Colwellia</taxon>
    </lineage>
</organism>
<dbReference type="KEGG" id="cps:CPS_0380"/>
<reference evidence="2" key="1">
    <citation type="journal article" date="2005" name="Proc. Natl. Acad. Sci. U.S.A.">
        <title>The psychrophilic lifestyle as revealed by the genome sequence of Colwellia psychrerythraea 34H through genomic and proteomic analyses.</title>
        <authorList>
            <person name="Methe B.A."/>
            <person name="Nelson K.E."/>
            <person name="Deming J.W."/>
            <person name="Momen B."/>
            <person name="Melamud E."/>
            <person name="Zhang X."/>
            <person name="Moult J."/>
            <person name="Madupu R."/>
            <person name="Nelson W.C."/>
            <person name="Dodson R.J."/>
            <person name="Brinkac L.M."/>
            <person name="Daugherty S.C."/>
            <person name="Durkin A.S."/>
            <person name="DeBoy R.T."/>
            <person name="Kolonay J.F."/>
            <person name="Sullivan S.A."/>
            <person name="Zhou L."/>
            <person name="Davidsen T.M."/>
            <person name="Wu M."/>
            <person name="Huston A.L."/>
            <person name="Lewis M."/>
            <person name="Weaver B."/>
            <person name="Weidman J.F."/>
            <person name="Khouri H."/>
            <person name="Utterback T.R."/>
            <person name="Feldblyum T.V."/>
            <person name="Fraser C.M."/>
        </authorList>
    </citation>
    <scope>NUCLEOTIDE SEQUENCE [LARGE SCALE GENOMIC DNA]</scope>
    <source>
        <strain evidence="2">34H</strain>
    </source>
</reference>
<dbReference type="Proteomes" id="UP000000547">
    <property type="component" value="Chromosome"/>
</dbReference>
<dbReference type="AlphaFoldDB" id="Q489X6"/>
<dbReference type="Pfam" id="PF00583">
    <property type="entry name" value="Acetyltransf_1"/>
    <property type="match status" value="1"/>
</dbReference>
<name>Q489X6_COLP3</name>
<dbReference type="RefSeq" id="WP_011041241.1">
    <property type="nucleotide sequence ID" value="NC_003910.7"/>
</dbReference>
<dbReference type="InterPro" id="IPR016181">
    <property type="entry name" value="Acyl_CoA_acyltransferase"/>
</dbReference>
<dbReference type="GO" id="GO:0016747">
    <property type="term" value="F:acyltransferase activity, transferring groups other than amino-acyl groups"/>
    <property type="evidence" value="ECO:0007669"/>
    <property type="project" value="InterPro"/>
</dbReference>
<proteinExistence type="predicted"/>
<dbReference type="InterPro" id="IPR000182">
    <property type="entry name" value="GNAT_dom"/>
</dbReference>
<dbReference type="PANTHER" id="PTHR43072">
    <property type="entry name" value="N-ACETYLTRANSFERASE"/>
    <property type="match status" value="1"/>
</dbReference>
<dbReference type="PROSITE" id="PS51186">
    <property type="entry name" value="GNAT"/>
    <property type="match status" value="1"/>
</dbReference>
<dbReference type="PANTHER" id="PTHR43072:SF60">
    <property type="entry name" value="L-2,4-DIAMINOBUTYRIC ACID ACETYLTRANSFERASE"/>
    <property type="match status" value="1"/>
</dbReference>
<sequence length="151" mass="17112">MLIIKATKVHIPVIARLFDLYRQFYECKPDIALAEQFISERIEKGESTIFLVEKDGKTLGFVQMYPSFCSVDAVKIYILYDLYVDDSGRSLGVSASLMDKAKSYAKAEGASRIDLMTAFSNKAGQHLYEKLGYKKVSEDFHNYSLQVEQGL</sequence>
<gene>
    <name evidence="2" type="ordered locus">CPS_0380</name>
</gene>
<evidence type="ECO:0000313" key="2">
    <source>
        <dbReference type="EMBL" id="AAZ25462.1"/>
    </source>
</evidence>
<keyword evidence="2" id="KW-0808">Transferase</keyword>
<feature type="domain" description="N-acetyltransferase" evidence="1">
    <location>
        <begin position="1"/>
        <end position="151"/>
    </location>
</feature>
<evidence type="ECO:0000313" key="3">
    <source>
        <dbReference type="Proteomes" id="UP000000547"/>
    </source>
</evidence>
<dbReference type="Gene3D" id="3.40.630.30">
    <property type="match status" value="1"/>
</dbReference>